<organism evidence="1 2">
    <name type="scientific">Geothermobacter hydrogeniphilus</name>
    <dbReference type="NCBI Taxonomy" id="1969733"/>
    <lineage>
        <taxon>Bacteria</taxon>
        <taxon>Pseudomonadati</taxon>
        <taxon>Thermodesulfobacteriota</taxon>
        <taxon>Desulfuromonadia</taxon>
        <taxon>Desulfuromonadales</taxon>
        <taxon>Geothermobacteraceae</taxon>
        <taxon>Geothermobacter</taxon>
    </lineage>
</organism>
<dbReference type="Proteomes" id="UP000236340">
    <property type="component" value="Unassembled WGS sequence"/>
</dbReference>
<dbReference type="AlphaFoldDB" id="A0A2K2H803"/>
<comment type="caution">
    <text evidence="1">The sequence shown here is derived from an EMBL/GenBank/DDBJ whole genome shotgun (WGS) entry which is preliminary data.</text>
</comment>
<name>A0A2K2H803_9BACT</name>
<reference evidence="1 2" key="1">
    <citation type="journal article" date="2018" name="Genome Announc.">
        <title>Genome Sequence of Geothermobacter sp. HR-1 Iron Reducer from the Loihi Seamount.</title>
        <authorList>
            <person name="Smith H."/>
            <person name="Abuyen K."/>
            <person name="Tremblay J."/>
            <person name="Savalia P."/>
            <person name="Perez-Rodriguez I."/>
            <person name="Emerson D."/>
            <person name="Tully B."/>
            <person name="Amend J."/>
        </authorList>
    </citation>
    <scope>NUCLEOTIDE SEQUENCE [LARGE SCALE GENOMIC DNA]</scope>
    <source>
        <strain evidence="1 2">HR-1</strain>
    </source>
</reference>
<evidence type="ECO:0000313" key="2">
    <source>
        <dbReference type="Proteomes" id="UP000236340"/>
    </source>
</evidence>
<gene>
    <name evidence="1" type="ORF">C2E25_12710</name>
</gene>
<protein>
    <submittedName>
        <fullName evidence="1">Uncharacterized protein</fullName>
    </submittedName>
</protein>
<dbReference type="RefSeq" id="WP_103116107.1">
    <property type="nucleotide sequence ID" value="NZ_PPFX01000031.1"/>
</dbReference>
<evidence type="ECO:0000313" key="1">
    <source>
        <dbReference type="EMBL" id="PNU19435.1"/>
    </source>
</evidence>
<sequence>MAGLWVLVAGDLGIEHLPGDVPFSLLDSGCFRSQGRSALEGLLQLAFEGEKIVQGFVGEGHFNGAIESGFVAKFGVVKGSCLTS</sequence>
<proteinExistence type="predicted"/>
<accession>A0A2K2H803</accession>
<dbReference type="EMBL" id="PPFX01000031">
    <property type="protein sequence ID" value="PNU19435.1"/>
    <property type="molecule type" value="Genomic_DNA"/>
</dbReference>